<keyword evidence="2" id="KW-1185">Reference proteome</keyword>
<accession>A0A1J8QBE4</accession>
<dbReference type="AlphaFoldDB" id="A0A1J8QBE4"/>
<evidence type="ECO:0000313" key="1">
    <source>
        <dbReference type="EMBL" id="OJA17983.1"/>
    </source>
</evidence>
<comment type="caution">
    <text evidence="1">The sequence shown here is derived from an EMBL/GenBank/DDBJ whole genome shotgun (WGS) entry which is preliminary data.</text>
</comment>
<reference evidence="1 2" key="1">
    <citation type="submission" date="2016-03" db="EMBL/GenBank/DDBJ databases">
        <title>Comparative genomics of the ectomycorrhizal sister species Rhizopogon vinicolor and Rhizopogon vesiculosus (Basidiomycota: Boletales) reveals a divergence of the mating type B locus.</title>
        <authorList>
            <person name="Mujic A.B."/>
            <person name="Kuo A."/>
            <person name="Tritt A."/>
            <person name="Lipzen A."/>
            <person name="Chen C."/>
            <person name="Johnson J."/>
            <person name="Sharma A."/>
            <person name="Barry K."/>
            <person name="Grigoriev I.V."/>
            <person name="Spatafora J.W."/>
        </authorList>
    </citation>
    <scope>NUCLEOTIDE SEQUENCE [LARGE SCALE GENOMIC DNA]</scope>
    <source>
        <strain evidence="1 2">AM-OR11-056</strain>
    </source>
</reference>
<name>A0A1J8QBE4_9AGAM</name>
<proteinExistence type="predicted"/>
<protein>
    <submittedName>
        <fullName evidence="1">Uncharacterized protein</fullName>
    </submittedName>
</protein>
<feature type="non-terminal residue" evidence="1">
    <location>
        <position position="173"/>
    </location>
</feature>
<evidence type="ECO:0000313" key="2">
    <source>
        <dbReference type="Proteomes" id="UP000183567"/>
    </source>
</evidence>
<dbReference type="EMBL" id="LVVM01001706">
    <property type="protein sequence ID" value="OJA17983.1"/>
    <property type="molecule type" value="Genomic_DNA"/>
</dbReference>
<gene>
    <name evidence="1" type="ORF">AZE42_09891</name>
</gene>
<dbReference type="Proteomes" id="UP000183567">
    <property type="component" value="Unassembled WGS sequence"/>
</dbReference>
<sequence length="173" mass="19346">MGRETHAPRDTPQIVKDGFSVHVVRIFTRIFTTLRSGTTDSGASSVEHAECGEDALRSPLPAFIHAHIRWYAIVNSRNLTPFCSDVGVCKRIFTAQNFFSQYQRSCSQTKNVFRRPYPLTRVSKLQEKWWIADNEAGLLGVTGPPNTLSNPSANHLASCEANAFNNVPTSWSY</sequence>
<organism evidence="1 2">
    <name type="scientific">Rhizopogon vesiculosus</name>
    <dbReference type="NCBI Taxonomy" id="180088"/>
    <lineage>
        <taxon>Eukaryota</taxon>
        <taxon>Fungi</taxon>
        <taxon>Dikarya</taxon>
        <taxon>Basidiomycota</taxon>
        <taxon>Agaricomycotina</taxon>
        <taxon>Agaricomycetes</taxon>
        <taxon>Agaricomycetidae</taxon>
        <taxon>Boletales</taxon>
        <taxon>Suillineae</taxon>
        <taxon>Rhizopogonaceae</taxon>
        <taxon>Rhizopogon</taxon>
    </lineage>
</organism>